<feature type="region of interest" description="Disordered" evidence="1">
    <location>
        <begin position="189"/>
        <end position="221"/>
    </location>
</feature>
<keyword evidence="5" id="KW-1185">Reference proteome</keyword>
<dbReference type="EMBL" id="CP017590">
    <property type="protein sequence ID" value="ARF52373.1"/>
    <property type="molecule type" value="Genomic_DNA"/>
</dbReference>
<dbReference type="InterPro" id="IPR019720">
    <property type="entry name" value="Plasmid_stability_protein_StbB"/>
</dbReference>
<accession>H3RHC0</accession>
<dbReference type="Proteomes" id="UP000192380">
    <property type="component" value="Plasmid pDSJ09"/>
</dbReference>
<geneLocation type="plasmid" evidence="2 5">
    <name>pDSJ09</name>
</geneLocation>
<dbReference type="PATRIC" id="fig|660596.6.peg.3607"/>
<evidence type="ECO:0000313" key="3">
    <source>
        <dbReference type="EMBL" id="EHT99200.1"/>
    </source>
</evidence>
<dbReference type="RefSeq" id="WP_006120883.1">
    <property type="nucleotide sequence ID" value="NZ_AHIE01000028.1"/>
</dbReference>
<protein>
    <submittedName>
        <fullName evidence="3">Mediator of plasmid stability</fullName>
    </submittedName>
</protein>
<evidence type="ECO:0000256" key="1">
    <source>
        <dbReference type="SAM" id="MobiDB-lite"/>
    </source>
</evidence>
<dbReference type="AlphaFoldDB" id="H3RHC0"/>
<dbReference type="InterPro" id="IPR038307">
    <property type="entry name" value="StbB_sf"/>
</dbReference>
<dbReference type="KEGG" id="pstw:DSJ_24310"/>
<dbReference type="Gene3D" id="6.10.290.20">
    <property type="match status" value="2"/>
</dbReference>
<gene>
    <name evidence="3" type="ORF">CKS_5307</name>
    <name evidence="2" type="ORF">DSJ_24310</name>
</gene>
<dbReference type="OrthoDB" id="6626282at2"/>
<evidence type="ECO:0000313" key="5">
    <source>
        <dbReference type="Proteomes" id="UP000192380"/>
    </source>
</evidence>
<dbReference type="Proteomes" id="UP000005050">
    <property type="component" value="Unassembled WGS sequence"/>
</dbReference>
<reference evidence="2 5" key="3">
    <citation type="submission" date="2016-10" db="EMBL/GenBank/DDBJ databases">
        <title>Complete Genome Assembly of Pantoea stewartii subsp. stewartii DC283, a Corn Pathogen.</title>
        <authorList>
            <person name="Duong D.A."/>
            <person name="Stevens A.M."/>
            <person name="Jensen R.V."/>
        </authorList>
    </citation>
    <scope>NUCLEOTIDE SEQUENCE [LARGE SCALE GENOMIC DNA]</scope>
    <source>
        <strain evidence="2 5">DC283</strain>
        <plasmid evidence="2 5">pDSJ09</plasmid>
    </source>
</reference>
<evidence type="ECO:0000313" key="4">
    <source>
        <dbReference type="Proteomes" id="UP000005050"/>
    </source>
</evidence>
<sequence>MPDGQYSFYLHSDDRTDIAAMATISTISQPLRGDFIRTAATAGAVMYQTDARLPVLLPLFFDGQLSAIRLCAVMALVSGTWSSLSGLPDEQDGGVTALAMSPEAKYQRRRYTLTLQDDRSSERVESVLTGVSSRLRGELLRNLIITGLALHTMAPELPRLLASMPVPPDTVSELQALVQQMAGTAGVGKAAVPEKPVPPVTPASGTETAGIKKNMRRAFGD</sequence>
<reference evidence="3 4" key="1">
    <citation type="journal article" date="2012" name="Mol. Microbiol.">
        <title>The genetic and structural basis of two distinct terminal side branch residues in stewartan and amylovoran exopolysaccharides and their potential role in host adaptation.</title>
        <authorList>
            <person name="Wang X."/>
            <person name="Yang F."/>
            <person name="von Bodman S.B."/>
        </authorList>
    </citation>
    <scope>NUCLEOTIDE SEQUENCE [LARGE SCALE GENOMIC DNA]</scope>
    <source>
        <strain evidence="3 4">DC283</strain>
    </source>
</reference>
<dbReference type="EMBL" id="AHIE01000028">
    <property type="protein sequence ID" value="EHT99200.1"/>
    <property type="molecule type" value="Genomic_DNA"/>
</dbReference>
<organism evidence="3 4">
    <name type="scientific">Pantoea stewartii subsp. stewartii DC283</name>
    <dbReference type="NCBI Taxonomy" id="660596"/>
    <lineage>
        <taxon>Bacteria</taxon>
        <taxon>Pseudomonadati</taxon>
        <taxon>Pseudomonadota</taxon>
        <taxon>Gammaproteobacteria</taxon>
        <taxon>Enterobacterales</taxon>
        <taxon>Erwiniaceae</taxon>
        <taxon>Pantoea</taxon>
    </lineage>
</organism>
<evidence type="ECO:0000313" key="2">
    <source>
        <dbReference type="EMBL" id="ARF52373.1"/>
    </source>
</evidence>
<name>H3RHC0_PANSE</name>
<dbReference type="Pfam" id="PF10784">
    <property type="entry name" value="Plasmid_stab_B"/>
    <property type="match status" value="2"/>
</dbReference>
<keyword evidence="2" id="KW-0614">Plasmid</keyword>
<proteinExistence type="predicted"/>
<reference evidence="3" key="2">
    <citation type="submission" date="2012-01" db="EMBL/GenBank/DDBJ databases">
        <authorList>
            <person name="Biehl B.S."/>
            <person name="Ding Y."/>
            <person name="Dugan-Rocha S.P."/>
            <person name="Gibbs R.A."/>
            <person name="Glasner J.D."/>
            <person name="Kovar C."/>
            <person name="Muzny D.M."/>
            <person name="Neeno-Eckwall E.C."/>
            <person name="Perna N.T."/>
            <person name="Qin X."/>
            <person name="von Bodman S.B."/>
            <person name="Weinstock G.M."/>
        </authorList>
    </citation>
    <scope>NUCLEOTIDE SEQUENCE</scope>
    <source>
        <strain evidence="3">DC283</strain>
    </source>
</reference>